<dbReference type="Proteomes" id="UP000680067">
    <property type="component" value="Unassembled WGS sequence"/>
</dbReference>
<dbReference type="EMBL" id="JAGSPN010000001">
    <property type="protein sequence ID" value="MBR7780628.1"/>
    <property type="molecule type" value="Genomic_DNA"/>
</dbReference>
<comment type="caution">
    <text evidence="1">The sequence shown here is derived from an EMBL/GenBank/DDBJ whole genome shotgun (WGS) entry which is preliminary data.</text>
</comment>
<organism evidence="1 2">
    <name type="scientific">Undibacterium luofuense</name>
    <dbReference type="NCBI Taxonomy" id="2828733"/>
    <lineage>
        <taxon>Bacteria</taxon>
        <taxon>Pseudomonadati</taxon>
        <taxon>Pseudomonadota</taxon>
        <taxon>Betaproteobacteria</taxon>
        <taxon>Burkholderiales</taxon>
        <taxon>Oxalobacteraceae</taxon>
        <taxon>Undibacterium</taxon>
    </lineage>
</organism>
<name>A0A941DH34_9BURK</name>
<evidence type="ECO:0000313" key="2">
    <source>
        <dbReference type="Proteomes" id="UP000680067"/>
    </source>
</evidence>
<reference evidence="1" key="1">
    <citation type="submission" date="2021-04" db="EMBL/GenBank/DDBJ databases">
        <title>novel species isolated from subtropical streams in China.</title>
        <authorList>
            <person name="Lu H."/>
        </authorList>
    </citation>
    <scope>NUCLEOTIDE SEQUENCE</scope>
    <source>
        <strain evidence="1">LFS511W</strain>
    </source>
</reference>
<evidence type="ECO:0000313" key="1">
    <source>
        <dbReference type="EMBL" id="MBR7780628.1"/>
    </source>
</evidence>
<protein>
    <submittedName>
        <fullName evidence="1">Uncharacterized protein</fullName>
    </submittedName>
</protein>
<proteinExistence type="predicted"/>
<gene>
    <name evidence="1" type="ORF">KDM89_00620</name>
</gene>
<accession>A0A941DH34</accession>
<sequence>MIKLLDDRQRDDAFEAEWISISLAYFHGLPRRVSKKLKHFSLSTDADGNFLVLLNGNASFVPQWDFRSGADGPSAI</sequence>
<keyword evidence="2" id="KW-1185">Reference proteome</keyword>
<dbReference type="AlphaFoldDB" id="A0A941DH34"/>